<keyword evidence="4 5" id="KW-0143">Chaperone</keyword>
<dbReference type="PANTHER" id="PTHR33692:SF1">
    <property type="entry name" value="RIBOSOME MATURATION FACTOR RIMM"/>
    <property type="match status" value="1"/>
</dbReference>
<dbReference type="InterPro" id="IPR056792">
    <property type="entry name" value="PRC_RimM"/>
</dbReference>
<evidence type="ECO:0000256" key="1">
    <source>
        <dbReference type="ARBA" id="ARBA00022490"/>
    </source>
</evidence>
<evidence type="ECO:0000256" key="3">
    <source>
        <dbReference type="ARBA" id="ARBA00022552"/>
    </source>
</evidence>
<dbReference type="InterPro" id="IPR009000">
    <property type="entry name" value="Transl_B-barrel_sf"/>
</dbReference>
<name>A0ABZ2LNR4_9BACT</name>
<evidence type="ECO:0000256" key="5">
    <source>
        <dbReference type="HAMAP-Rule" id="MF_00014"/>
    </source>
</evidence>
<dbReference type="Pfam" id="PF24986">
    <property type="entry name" value="PRC_RimM"/>
    <property type="match status" value="1"/>
</dbReference>
<proteinExistence type="inferred from homology"/>
<feature type="domain" description="Ribosome maturation factor RimM PRC barrel" evidence="8">
    <location>
        <begin position="158"/>
        <end position="215"/>
    </location>
</feature>
<evidence type="ECO:0000256" key="2">
    <source>
        <dbReference type="ARBA" id="ARBA00022517"/>
    </source>
</evidence>
<evidence type="ECO:0000259" key="8">
    <source>
        <dbReference type="Pfam" id="PF24986"/>
    </source>
</evidence>
<dbReference type="RefSeq" id="WP_394820850.1">
    <property type="nucleotide sequence ID" value="NZ_CP089984.1"/>
</dbReference>
<organism evidence="9 10">
    <name type="scientific">Pendulispora albinea</name>
    <dbReference type="NCBI Taxonomy" id="2741071"/>
    <lineage>
        <taxon>Bacteria</taxon>
        <taxon>Pseudomonadati</taxon>
        <taxon>Myxococcota</taxon>
        <taxon>Myxococcia</taxon>
        <taxon>Myxococcales</taxon>
        <taxon>Sorangiineae</taxon>
        <taxon>Pendulisporaceae</taxon>
        <taxon>Pendulispora</taxon>
    </lineage>
</organism>
<dbReference type="InterPro" id="IPR036976">
    <property type="entry name" value="RimM_N_sf"/>
</dbReference>
<accession>A0ABZ2LNR4</accession>
<dbReference type="SUPFAM" id="SSF50346">
    <property type="entry name" value="PRC-barrel domain"/>
    <property type="match status" value="1"/>
</dbReference>
<feature type="compositionally biased region" description="Basic and acidic residues" evidence="6">
    <location>
        <begin position="1"/>
        <end position="20"/>
    </location>
</feature>
<dbReference type="InterPro" id="IPR011033">
    <property type="entry name" value="PRC_barrel-like_sf"/>
</dbReference>
<dbReference type="Proteomes" id="UP001370348">
    <property type="component" value="Chromosome"/>
</dbReference>
<dbReference type="SUPFAM" id="SSF50447">
    <property type="entry name" value="Translation proteins"/>
    <property type="match status" value="1"/>
</dbReference>
<evidence type="ECO:0000256" key="6">
    <source>
        <dbReference type="SAM" id="MobiDB-lite"/>
    </source>
</evidence>
<dbReference type="NCBIfam" id="TIGR02273">
    <property type="entry name" value="16S_RimM"/>
    <property type="match status" value="1"/>
</dbReference>
<evidence type="ECO:0000313" key="9">
    <source>
        <dbReference type="EMBL" id="WXB11234.1"/>
    </source>
</evidence>
<comment type="subcellular location">
    <subcellularLocation>
        <location evidence="5">Cytoplasm</location>
    </subcellularLocation>
</comment>
<feature type="region of interest" description="Disordered" evidence="6">
    <location>
        <begin position="1"/>
        <end position="21"/>
    </location>
</feature>
<keyword evidence="3 5" id="KW-0698">rRNA processing</keyword>
<keyword evidence="2 5" id="KW-0690">Ribosome biogenesis</keyword>
<comment type="domain">
    <text evidence="5">The PRC barrel domain binds ribosomal protein uS19.</text>
</comment>
<dbReference type="Gene3D" id="2.40.30.60">
    <property type="entry name" value="RimM"/>
    <property type="match status" value="1"/>
</dbReference>
<keyword evidence="1 5" id="KW-0963">Cytoplasm</keyword>
<evidence type="ECO:0000313" key="10">
    <source>
        <dbReference type="Proteomes" id="UP001370348"/>
    </source>
</evidence>
<evidence type="ECO:0000259" key="7">
    <source>
        <dbReference type="Pfam" id="PF01782"/>
    </source>
</evidence>
<dbReference type="InterPro" id="IPR002676">
    <property type="entry name" value="RimM_N"/>
</dbReference>
<keyword evidence="10" id="KW-1185">Reference proteome</keyword>
<dbReference type="HAMAP" id="MF_00014">
    <property type="entry name" value="Ribosome_mat_RimM"/>
    <property type="match status" value="1"/>
</dbReference>
<feature type="region of interest" description="Disordered" evidence="6">
    <location>
        <begin position="62"/>
        <end position="86"/>
    </location>
</feature>
<dbReference type="InterPro" id="IPR011961">
    <property type="entry name" value="RimM"/>
</dbReference>
<comment type="function">
    <text evidence="5">An accessory protein needed during the final step in the assembly of 30S ribosomal subunit, possibly for assembly of the head region. Essential for efficient processing of 16S rRNA. May be needed both before and after RbfA during the maturation of 16S rRNA. It has affinity for free ribosomal 30S subunits but not for 70S ribosomes.</text>
</comment>
<dbReference type="EMBL" id="CP089984">
    <property type="protein sequence ID" value="WXB11234.1"/>
    <property type="molecule type" value="Genomic_DNA"/>
</dbReference>
<comment type="subunit">
    <text evidence="5">Binds ribosomal protein uS19.</text>
</comment>
<sequence length="218" mass="23843">MSKPSRAGEDQDERDRRDRFVPLAEVMRPHGVHGELRLKVFNSESDLLLAQDEVLVQLKPAAEAKPGAQKASKTGEGTGAQDGGDVHEVSVDRARRADAAILLKLHSIDDRDRAEELRGALVGLWRSQFPPPEEGAFYACDIEGARVVVREAAEDGSEQLREIGTVRSLTSYPSVDVLVVHANDGKKDWEVPLVEAYVSEVDVARGLVTLATLEGLER</sequence>
<gene>
    <name evidence="5 9" type="primary">rimM</name>
    <name evidence="9" type="ORF">LZC94_25590</name>
</gene>
<protein>
    <recommendedName>
        <fullName evidence="5">Ribosome maturation factor RimM</fullName>
    </recommendedName>
</protein>
<comment type="similarity">
    <text evidence="5">Belongs to the RimM family.</text>
</comment>
<dbReference type="Pfam" id="PF01782">
    <property type="entry name" value="RimM"/>
    <property type="match status" value="1"/>
</dbReference>
<feature type="domain" description="RimM N-terminal" evidence="7">
    <location>
        <begin position="23"/>
        <end position="126"/>
    </location>
</feature>
<evidence type="ECO:0000256" key="4">
    <source>
        <dbReference type="ARBA" id="ARBA00023186"/>
    </source>
</evidence>
<dbReference type="PANTHER" id="PTHR33692">
    <property type="entry name" value="RIBOSOME MATURATION FACTOR RIMM"/>
    <property type="match status" value="1"/>
</dbReference>
<reference evidence="9 10" key="1">
    <citation type="submission" date="2021-12" db="EMBL/GenBank/DDBJ databases">
        <title>Discovery of the Pendulisporaceae a myxobacterial family with distinct sporulation behavior and unique specialized metabolism.</title>
        <authorList>
            <person name="Garcia R."/>
            <person name="Popoff A."/>
            <person name="Bader C.D."/>
            <person name="Loehr J."/>
            <person name="Walesch S."/>
            <person name="Walt C."/>
            <person name="Boldt J."/>
            <person name="Bunk B."/>
            <person name="Haeckl F.J.F.P.J."/>
            <person name="Gunesch A.P."/>
            <person name="Birkelbach J."/>
            <person name="Nuebel U."/>
            <person name="Pietschmann T."/>
            <person name="Bach T."/>
            <person name="Mueller R."/>
        </authorList>
    </citation>
    <scope>NUCLEOTIDE SEQUENCE [LARGE SCALE GENOMIC DNA]</scope>
    <source>
        <strain evidence="9 10">MSr11954</strain>
    </source>
</reference>
<dbReference type="Gene3D" id="2.30.30.240">
    <property type="entry name" value="PRC-barrel domain"/>
    <property type="match status" value="1"/>
</dbReference>